<dbReference type="Pfam" id="PF07690">
    <property type="entry name" value="MFS_1"/>
    <property type="match status" value="1"/>
</dbReference>
<dbReference type="AlphaFoldDB" id="A0A8H4RR31"/>
<feature type="transmembrane region" description="Helical" evidence="5">
    <location>
        <begin position="688"/>
        <end position="706"/>
    </location>
</feature>
<evidence type="ECO:0000313" key="7">
    <source>
        <dbReference type="EMBL" id="KAF4634520.1"/>
    </source>
</evidence>
<evidence type="ECO:0000256" key="5">
    <source>
        <dbReference type="SAM" id="Phobius"/>
    </source>
</evidence>
<evidence type="ECO:0000256" key="2">
    <source>
        <dbReference type="ARBA" id="ARBA00022692"/>
    </source>
</evidence>
<feature type="transmembrane region" description="Helical" evidence="5">
    <location>
        <begin position="562"/>
        <end position="581"/>
    </location>
</feature>
<dbReference type="Gene3D" id="3.30.9.10">
    <property type="entry name" value="D-Amino Acid Oxidase, subunit A, domain 2"/>
    <property type="match status" value="1"/>
</dbReference>
<comment type="caution">
    <text evidence="7">The sequence shown here is derived from an EMBL/GenBank/DDBJ whole genome shotgun (WGS) entry which is preliminary data.</text>
</comment>
<evidence type="ECO:0000313" key="8">
    <source>
        <dbReference type="Proteomes" id="UP000566819"/>
    </source>
</evidence>
<proteinExistence type="predicted"/>
<accession>A0A8H4RR31</accession>
<dbReference type="SUPFAM" id="SSF103473">
    <property type="entry name" value="MFS general substrate transporter"/>
    <property type="match status" value="1"/>
</dbReference>
<dbReference type="Gene3D" id="1.20.1250.20">
    <property type="entry name" value="MFS general substrate transporter like domains"/>
    <property type="match status" value="1"/>
</dbReference>
<evidence type="ECO:0000256" key="3">
    <source>
        <dbReference type="ARBA" id="ARBA00022989"/>
    </source>
</evidence>
<dbReference type="InterPro" id="IPR006076">
    <property type="entry name" value="FAD-dep_OxRdtase"/>
</dbReference>
<feature type="transmembrane region" description="Helical" evidence="5">
    <location>
        <begin position="752"/>
        <end position="776"/>
    </location>
</feature>
<dbReference type="InterPro" id="IPR036259">
    <property type="entry name" value="MFS_trans_sf"/>
</dbReference>
<dbReference type="PANTHER" id="PTHR23507">
    <property type="entry name" value="ZGC:174356"/>
    <property type="match status" value="1"/>
</dbReference>
<dbReference type="Gene3D" id="3.50.50.60">
    <property type="entry name" value="FAD/NAD(P)-binding domain"/>
    <property type="match status" value="2"/>
</dbReference>
<feature type="transmembrane region" description="Helical" evidence="5">
    <location>
        <begin position="496"/>
        <end position="519"/>
    </location>
</feature>
<keyword evidence="8" id="KW-1185">Reference proteome</keyword>
<evidence type="ECO:0000259" key="6">
    <source>
        <dbReference type="Pfam" id="PF01266"/>
    </source>
</evidence>
<keyword evidence="2 5" id="KW-0812">Transmembrane</keyword>
<feature type="transmembrane region" description="Helical" evidence="5">
    <location>
        <begin position="587"/>
        <end position="609"/>
    </location>
</feature>
<dbReference type="InterPro" id="IPR011701">
    <property type="entry name" value="MFS"/>
</dbReference>
<dbReference type="PANTHER" id="PTHR23507:SF1">
    <property type="entry name" value="FI18259P1-RELATED"/>
    <property type="match status" value="1"/>
</dbReference>
<feature type="transmembrane region" description="Helical" evidence="5">
    <location>
        <begin position="652"/>
        <end position="676"/>
    </location>
</feature>
<comment type="subcellular location">
    <subcellularLocation>
        <location evidence="1">Membrane</location>
        <topology evidence="1">Multi-pass membrane protein</topology>
    </subcellularLocation>
</comment>
<feature type="transmembrane region" description="Helical" evidence="5">
    <location>
        <begin position="525"/>
        <end position="550"/>
    </location>
</feature>
<dbReference type="CDD" id="cd06174">
    <property type="entry name" value="MFS"/>
    <property type="match status" value="1"/>
</dbReference>
<dbReference type="EMBL" id="JAAMPI010000179">
    <property type="protein sequence ID" value="KAF4634520.1"/>
    <property type="molecule type" value="Genomic_DNA"/>
</dbReference>
<keyword evidence="4 5" id="KW-0472">Membrane</keyword>
<dbReference type="SUPFAM" id="SSF51905">
    <property type="entry name" value="FAD/NAD(P)-binding domain"/>
    <property type="match status" value="1"/>
</dbReference>
<dbReference type="GO" id="GO:0022857">
    <property type="term" value="F:transmembrane transporter activity"/>
    <property type="evidence" value="ECO:0007669"/>
    <property type="project" value="InterPro"/>
</dbReference>
<feature type="transmembrane region" description="Helical" evidence="5">
    <location>
        <begin position="820"/>
        <end position="841"/>
    </location>
</feature>
<keyword evidence="3 5" id="KW-1133">Transmembrane helix</keyword>
<evidence type="ECO:0000256" key="1">
    <source>
        <dbReference type="ARBA" id="ARBA00004141"/>
    </source>
</evidence>
<dbReference type="InterPro" id="IPR036188">
    <property type="entry name" value="FAD/NAD-bd_sf"/>
</dbReference>
<protein>
    <recommendedName>
        <fullName evidence="6">FAD dependent oxidoreductase domain-containing protein</fullName>
    </recommendedName>
</protein>
<evidence type="ECO:0000256" key="4">
    <source>
        <dbReference type="ARBA" id="ARBA00023136"/>
    </source>
</evidence>
<feature type="transmembrane region" description="Helical" evidence="5">
    <location>
        <begin position="727"/>
        <end position="746"/>
    </location>
</feature>
<reference evidence="7 8" key="1">
    <citation type="submission" date="2020-03" db="EMBL/GenBank/DDBJ databases">
        <title>Draft Genome Sequence of Cudoniella acicularis.</title>
        <authorList>
            <person name="Buettner E."/>
            <person name="Kellner H."/>
        </authorList>
    </citation>
    <scope>NUCLEOTIDE SEQUENCE [LARGE SCALE GENOMIC DNA]</scope>
    <source>
        <strain evidence="7 8">DSM 108380</strain>
    </source>
</reference>
<feature type="domain" description="FAD dependent oxidoreductase" evidence="6">
    <location>
        <begin position="50"/>
        <end position="369"/>
    </location>
</feature>
<dbReference type="Proteomes" id="UP000566819">
    <property type="component" value="Unassembled WGS sequence"/>
</dbReference>
<organism evidence="7 8">
    <name type="scientific">Cudoniella acicularis</name>
    <dbReference type="NCBI Taxonomy" id="354080"/>
    <lineage>
        <taxon>Eukaryota</taxon>
        <taxon>Fungi</taxon>
        <taxon>Dikarya</taxon>
        <taxon>Ascomycota</taxon>
        <taxon>Pezizomycotina</taxon>
        <taxon>Leotiomycetes</taxon>
        <taxon>Helotiales</taxon>
        <taxon>Tricladiaceae</taxon>
        <taxon>Cudoniella</taxon>
    </lineage>
</organism>
<dbReference type="OrthoDB" id="194139at2759"/>
<name>A0A8H4RR31_9HELO</name>
<gene>
    <name evidence="7" type="ORF">G7Y89_g3589</name>
</gene>
<feature type="transmembrane region" description="Helical" evidence="5">
    <location>
        <begin position="406"/>
        <end position="429"/>
    </location>
</feature>
<sequence length="854" mass="93222">MIASNDDLQGGVTPSAPVSKPCLSYWQRTTRAFPHLHSNHNTNVPASRQFVIIGSGISGALVAFELTESGIKGEDVVIIEAREAASGASSRNAGHVRPDAFRGFQHYSSLHGPEQALKIIANERLVLQKVDEFVRQHDIHCDFKLSTTFDSYQAEEARIRTRVKGALAAYEWPAGSSHPAKLAQWLLNAAIERSVTLFTHCPVSKVSEGTEALWEIHTARGIISTSNVIHCTNAYASLLLPELSSHLTPNRAQAHSLIAPGGFSGANTLSNTFSLRYGLSHFYSLIQRQNDGTFILGVSRTNPTLSTETLRGIVTFDDREFNEETLEDALKQWNILFPDKDQSISGTGIHGEGLDHAWTGIIDGPQPLPQENEELEDAPLLSPEVPEHDGQTANESTSVSKSLPVIVLYFMAIHFLLAFCELILVAPLIKLFENSLCLSHYNFPQNGINEELCKIPEIQVPLATIRGWKSMFDTIPVLLVTIPTGRLGDRYGRRKIMALALFGVVGSLSEVFVVCAFPKEFSLKLVWLSSIVLLCGGGLNSASSYMWAMASESIPTSKRSHGFYYIFSAFYVAEMVASFVASVTTDISPWIPCSLSMASALLCLLLLAIMPNSQNPEEETLLSSSSHTSNSSSSAKTSALTRLIQTASHPNTIFTLPIFLVGILRYTTLNILIQYAHVRFKLKISTGATFYTETAIVNIFLFLFLIPQVTAYIREKYKVRPQTIDLFLVRMSVSLMCVGALAIGLAPSGKLLPVGVALFASGFGSRVSALSLISYWIPASSKATIYAAITVFESLGHAIGDPSMQQTFAAALKLDAEFWLALPFFVAAGCYFLASVSASFIRVDGDEGKGDRED</sequence>
<dbReference type="GO" id="GO:0016020">
    <property type="term" value="C:membrane"/>
    <property type="evidence" value="ECO:0007669"/>
    <property type="project" value="UniProtKB-SubCell"/>
</dbReference>
<dbReference type="Pfam" id="PF01266">
    <property type="entry name" value="DAO"/>
    <property type="match status" value="1"/>
</dbReference>